<dbReference type="Proteomes" id="UP000246132">
    <property type="component" value="Unassembled WGS sequence"/>
</dbReference>
<feature type="domain" description="Bacteriophage phiJL001 Gp84 C-terminal" evidence="2">
    <location>
        <begin position="220"/>
        <end position="303"/>
    </location>
</feature>
<dbReference type="InterPro" id="IPR018964">
    <property type="entry name" value="Phage_phiJL001_Gp84_C"/>
</dbReference>
<dbReference type="Pfam" id="PF09356">
    <property type="entry name" value="Phage_BR0599"/>
    <property type="match status" value="1"/>
</dbReference>
<dbReference type="EMBL" id="QFWV02000006">
    <property type="protein sequence ID" value="RKF06694.1"/>
    <property type="molecule type" value="Genomic_DNA"/>
</dbReference>
<dbReference type="InterPro" id="IPR011928">
    <property type="entry name" value="Phage_phiJL001_Gp84"/>
</dbReference>
<feature type="compositionally biased region" description="Basic residues" evidence="1">
    <location>
        <begin position="7"/>
        <end position="16"/>
    </location>
</feature>
<dbReference type="NCBIfam" id="TIGR02218">
    <property type="entry name" value="phg_TIGR02218"/>
    <property type="match status" value="1"/>
</dbReference>
<accession>A0A3A8AJ50</accession>
<evidence type="ECO:0000313" key="4">
    <source>
        <dbReference type="Proteomes" id="UP000246132"/>
    </source>
</evidence>
<evidence type="ECO:0000313" key="3">
    <source>
        <dbReference type="EMBL" id="RKF06694.1"/>
    </source>
</evidence>
<organism evidence="3 4">
    <name type="scientific">Oceaniradius stylonematis</name>
    <dbReference type="NCBI Taxonomy" id="2184161"/>
    <lineage>
        <taxon>Bacteria</taxon>
        <taxon>Pseudomonadati</taxon>
        <taxon>Pseudomonadota</taxon>
        <taxon>Alphaproteobacteria</taxon>
        <taxon>Hyphomicrobiales</taxon>
        <taxon>Ahrensiaceae</taxon>
        <taxon>Oceaniradius</taxon>
    </lineage>
</organism>
<protein>
    <submittedName>
        <fullName evidence="3">DUF2163 domain-containing protein</fullName>
    </submittedName>
</protein>
<name>A0A3A8AJ50_9HYPH</name>
<evidence type="ECO:0000256" key="1">
    <source>
        <dbReference type="SAM" id="MobiDB-lite"/>
    </source>
</evidence>
<dbReference type="AlphaFoldDB" id="A0A3A8AJ50"/>
<reference evidence="3 4" key="1">
    <citation type="journal article" date="2018" name="Int. J. Syst. Bacteriol.">
        <title>Oceaniradius stylonemae gen. nov., sp. nov., isolated from a red alga, Stylonema cornu-cervi.</title>
        <authorList>
            <person name="Jeong S."/>
        </authorList>
    </citation>
    <scope>NUCLEOTIDE SEQUENCE [LARGE SCALE GENOMIC DNA]</scope>
    <source>
        <strain evidence="3 4">StC1</strain>
    </source>
</reference>
<proteinExistence type="predicted"/>
<gene>
    <name evidence="3" type="ORF">DEM25_010625</name>
</gene>
<sequence>MAADHARRPRRGRARRPGPDRGDRVRTLHPDLQTHLENDATTVCLAWIVRRTDGASLGFTDHDRPLMIAGTLCEPQTGFTAGAAEASMGLGGDISDVSGALSSSAVSETDIERGAYDGADVALYLVNWEAPETASLLRRFHVGEITREGRAFRVELRSLSATLDQPRGRFFTRHCDAGLGDARCGFALSATPGYSASGTVSGGDGARSIDLAGIGVHPDRWFDHGVLRFDGGVRAGDMLSVSAASLSDASIMRILLREPVGVSPATGDPVTLFAGCDKTFATCKAKFSNQLNFQGFPHMPGDDRALSYVHSDAVFDGGPLVP</sequence>
<feature type="region of interest" description="Disordered" evidence="1">
    <location>
        <begin position="1"/>
        <end position="25"/>
    </location>
</feature>
<keyword evidence="4" id="KW-1185">Reference proteome</keyword>
<comment type="caution">
    <text evidence="3">The sequence shown here is derived from an EMBL/GenBank/DDBJ whole genome shotgun (WGS) entry which is preliminary data.</text>
</comment>
<evidence type="ECO:0000259" key="2">
    <source>
        <dbReference type="Pfam" id="PF09356"/>
    </source>
</evidence>
<dbReference type="Pfam" id="PF09931">
    <property type="entry name" value="Phage_phiJL001_Gp84_N"/>
    <property type="match status" value="1"/>
</dbReference>